<dbReference type="Proteomes" id="UP000005258">
    <property type="component" value="Chromosome"/>
</dbReference>
<dbReference type="PATRIC" id="fig|1110502.3.peg.775"/>
<dbReference type="InterPro" id="IPR050222">
    <property type="entry name" value="MATE_MdtK"/>
</dbReference>
<dbReference type="eggNOG" id="COG0534">
    <property type="taxonomic scope" value="Bacteria"/>
</dbReference>
<dbReference type="PIRSF" id="PIRSF006603">
    <property type="entry name" value="DinF"/>
    <property type="match status" value="1"/>
</dbReference>
<dbReference type="GO" id="GO:0015297">
    <property type="term" value="F:antiporter activity"/>
    <property type="evidence" value="ECO:0007669"/>
    <property type="project" value="UniProtKB-KW"/>
</dbReference>
<gene>
    <name evidence="11" type="primary">norM</name>
    <name evidence="11" type="ordered locus">TMO_0754</name>
</gene>
<dbReference type="NCBIfam" id="TIGR00797">
    <property type="entry name" value="matE"/>
    <property type="match status" value="1"/>
</dbReference>
<feature type="transmembrane region" description="Helical" evidence="10">
    <location>
        <begin position="380"/>
        <end position="401"/>
    </location>
</feature>
<sequence length="499" mass="52048">MRAFTISAPEIMTGIAPPAAGAQTPFVREAPFMREVRATFALAWPIVLTNLAQMAITTTDVLVIGRLGPEALAAATLGANLYFALFIYGMGLAMATAPMLAQAVGARLGMVRDLRRTVRQGLWLCLAVSTAWILVLGQTETILRAMGQAPDLAAAAAVYVDTLRWGILPALWFVVLRNFISALGRPRPAMVITIAAVAVNAVLDLGLVLGHFGLPALGLEGAGIASTLANIFLFGALALVTLADRRFNRFALYGRWWRTDWPRLREMLKIGLPISLTMGFEVTVFNAAAFLMGLIGTNQLAAHAIALQLAAVTFMVPMGVAQAGTVRVGIAAGRGDAGRIREAGRAAILLGIGFMALSAIVMLTMPRTLIGFFLDGNDPAVAETTAIAVGFLGIAAIFQLADGAQAVGAGLLRGLKDTAVPMIYAGLGYWGVGLGVGSGLAFGLDMGGTGLWIGLASGLATVAVLMLTRWTRRHRLGLVPAGAAGMRTPPAPGALPEVA</sequence>
<dbReference type="InterPro" id="IPR048279">
    <property type="entry name" value="MdtK-like"/>
</dbReference>
<evidence type="ECO:0000256" key="7">
    <source>
        <dbReference type="ARBA" id="ARBA00023065"/>
    </source>
</evidence>
<evidence type="ECO:0000256" key="4">
    <source>
        <dbReference type="ARBA" id="ARBA00022475"/>
    </source>
</evidence>
<evidence type="ECO:0000256" key="6">
    <source>
        <dbReference type="ARBA" id="ARBA00022989"/>
    </source>
</evidence>
<evidence type="ECO:0000256" key="5">
    <source>
        <dbReference type="ARBA" id="ARBA00022692"/>
    </source>
</evidence>
<feature type="transmembrane region" description="Helical" evidence="10">
    <location>
        <begin position="122"/>
        <end position="143"/>
    </location>
</feature>
<accession>I3TIK5</accession>
<name>I3TIK5_TISMK</name>
<feature type="transmembrane region" description="Helical" evidence="10">
    <location>
        <begin position="422"/>
        <end position="444"/>
    </location>
</feature>
<keyword evidence="2" id="KW-0813">Transport</keyword>
<evidence type="ECO:0000313" key="11">
    <source>
        <dbReference type="EMBL" id="AFK52593.1"/>
    </source>
</evidence>
<feature type="transmembrane region" description="Helical" evidence="10">
    <location>
        <begin position="270"/>
        <end position="295"/>
    </location>
</feature>
<feature type="transmembrane region" description="Helical" evidence="10">
    <location>
        <begin position="224"/>
        <end position="243"/>
    </location>
</feature>
<keyword evidence="12" id="KW-1185">Reference proteome</keyword>
<feature type="transmembrane region" description="Helical" evidence="10">
    <location>
        <begin position="301"/>
        <end position="326"/>
    </location>
</feature>
<dbReference type="AlphaFoldDB" id="I3TIK5"/>
<evidence type="ECO:0000313" key="12">
    <source>
        <dbReference type="Proteomes" id="UP000005258"/>
    </source>
</evidence>
<dbReference type="CDD" id="cd13131">
    <property type="entry name" value="MATE_NorM_like"/>
    <property type="match status" value="1"/>
</dbReference>
<dbReference type="HOGENOM" id="CLU_012893_6_3_5"/>
<protein>
    <recommendedName>
        <fullName evidence="9">Multidrug-efflux transporter</fullName>
    </recommendedName>
</protein>
<keyword evidence="8 10" id="KW-0472">Membrane</keyword>
<dbReference type="PANTHER" id="PTHR43298">
    <property type="entry name" value="MULTIDRUG RESISTANCE PROTEIN NORM-RELATED"/>
    <property type="match status" value="1"/>
</dbReference>
<proteinExistence type="predicted"/>
<comment type="subcellular location">
    <subcellularLocation>
        <location evidence="1">Cell inner membrane</location>
        <topology evidence="1">Multi-pass membrane protein</topology>
    </subcellularLocation>
</comment>
<keyword evidence="5 10" id="KW-0812">Transmembrane</keyword>
<dbReference type="GO" id="GO:0005886">
    <property type="term" value="C:plasma membrane"/>
    <property type="evidence" value="ECO:0007669"/>
    <property type="project" value="UniProtKB-SubCell"/>
</dbReference>
<evidence type="ECO:0000256" key="10">
    <source>
        <dbReference type="SAM" id="Phobius"/>
    </source>
</evidence>
<feature type="transmembrane region" description="Helical" evidence="10">
    <location>
        <begin position="79"/>
        <end position="101"/>
    </location>
</feature>
<keyword evidence="4" id="KW-1003">Cell membrane</keyword>
<feature type="transmembrane region" description="Helical" evidence="10">
    <location>
        <begin position="38"/>
        <end position="59"/>
    </location>
</feature>
<evidence type="ECO:0000256" key="9">
    <source>
        <dbReference type="ARBA" id="ARBA00031636"/>
    </source>
</evidence>
<keyword evidence="7" id="KW-0406">Ion transport</keyword>
<feature type="transmembrane region" description="Helical" evidence="10">
    <location>
        <begin position="347"/>
        <end position="374"/>
    </location>
</feature>
<dbReference type="RefSeq" id="WP_014744273.1">
    <property type="nucleotide sequence ID" value="NC_017956.1"/>
</dbReference>
<keyword evidence="3" id="KW-0050">Antiport</keyword>
<dbReference type="Pfam" id="PF01554">
    <property type="entry name" value="MatE"/>
    <property type="match status" value="2"/>
</dbReference>
<keyword evidence="6 10" id="KW-1133">Transmembrane helix</keyword>
<feature type="transmembrane region" description="Helical" evidence="10">
    <location>
        <begin position="192"/>
        <end position="212"/>
    </location>
</feature>
<reference evidence="11 12" key="1">
    <citation type="journal article" date="2012" name="J. Am. Chem. Soc.">
        <title>Bacterial biosynthesis and maturation of the didemnin anti-cancer agents.</title>
        <authorList>
            <person name="Xu Y."/>
            <person name="Kersten R.D."/>
            <person name="Nam S.J."/>
            <person name="Lu L."/>
            <person name="Al-Suwailem A.M."/>
            <person name="Zheng H."/>
            <person name="Fenical W."/>
            <person name="Dorrestein P.C."/>
            <person name="Moore B.S."/>
            <person name="Qian P.Y."/>
        </authorList>
    </citation>
    <scope>NUCLEOTIDE SEQUENCE [LARGE SCALE GENOMIC DNA]</scope>
    <source>
        <strain evidence="11 12">KA081020-065</strain>
    </source>
</reference>
<dbReference type="KEGG" id="tmo:TMO_0754"/>
<dbReference type="GO" id="GO:0042910">
    <property type="term" value="F:xenobiotic transmembrane transporter activity"/>
    <property type="evidence" value="ECO:0007669"/>
    <property type="project" value="InterPro"/>
</dbReference>
<evidence type="ECO:0000256" key="1">
    <source>
        <dbReference type="ARBA" id="ARBA00004429"/>
    </source>
</evidence>
<dbReference type="EMBL" id="CP003236">
    <property type="protein sequence ID" value="AFK52593.1"/>
    <property type="molecule type" value="Genomic_DNA"/>
</dbReference>
<feature type="transmembrane region" description="Helical" evidence="10">
    <location>
        <begin position="450"/>
        <end position="468"/>
    </location>
</feature>
<dbReference type="InterPro" id="IPR002528">
    <property type="entry name" value="MATE_fam"/>
</dbReference>
<dbReference type="PANTHER" id="PTHR43298:SF2">
    <property type="entry name" value="FMN_FAD EXPORTER YEEO-RELATED"/>
    <property type="match status" value="1"/>
</dbReference>
<dbReference type="GO" id="GO:0006811">
    <property type="term" value="P:monoatomic ion transport"/>
    <property type="evidence" value="ECO:0007669"/>
    <property type="project" value="UniProtKB-KW"/>
</dbReference>
<organism evidence="11 12">
    <name type="scientific">Tistrella mobilis (strain KA081020-065)</name>
    <dbReference type="NCBI Taxonomy" id="1110502"/>
    <lineage>
        <taxon>Bacteria</taxon>
        <taxon>Pseudomonadati</taxon>
        <taxon>Pseudomonadota</taxon>
        <taxon>Alphaproteobacteria</taxon>
        <taxon>Geminicoccales</taxon>
        <taxon>Geminicoccaceae</taxon>
        <taxon>Tistrella</taxon>
    </lineage>
</organism>
<dbReference type="STRING" id="1110502.TMO_0754"/>
<feature type="transmembrane region" description="Helical" evidence="10">
    <location>
        <begin position="163"/>
        <end position="180"/>
    </location>
</feature>
<evidence type="ECO:0000256" key="2">
    <source>
        <dbReference type="ARBA" id="ARBA00022448"/>
    </source>
</evidence>
<evidence type="ECO:0000256" key="8">
    <source>
        <dbReference type="ARBA" id="ARBA00023136"/>
    </source>
</evidence>
<evidence type="ECO:0000256" key="3">
    <source>
        <dbReference type="ARBA" id="ARBA00022449"/>
    </source>
</evidence>